<dbReference type="Proteomes" id="UP001404104">
    <property type="component" value="Unassembled WGS sequence"/>
</dbReference>
<keyword evidence="9" id="KW-1185">Reference proteome</keyword>
<keyword evidence="3" id="KW-0597">Phosphoprotein</keyword>
<dbReference type="PROSITE" id="PS50109">
    <property type="entry name" value="HIS_KIN"/>
    <property type="match status" value="1"/>
</dbReference>
<dbReference type="PRINTS" id="PR00344">
    <property type="entry name" value="BCTRLSENSOR"/>
</dbReference>
<dbReference type="EC" id="2.7.13.3" evidence="2"/>
<accession>A0ABU9XR72</accession>
<feature type="transmembrane region" description="Helical" evidence="6">
    <location>
        <begin position="19"/>
        <end position="41"/>
    </location>
</feature>
<comment type="catalytic activity">
    <reaction evidence="1">
        <text>ATP + protein L-histidine = ADP + protein N-phospho-L-histidine.</text>
        <dbReference type="EC" id="2.7.13.3"/>
    </reaction>
</comment>
<dbReference type="CDD" id="cd00082">
    <property type="entry name" value="HisKA"/>
    <property type="match status" value="1"/>
</dbReference>
<name>A0ABU9XR72_9SPHN</name>
<evidence type="ECO:0000256" key="4">
    <source>
        <dbReference type="ARBA" id="ARBA00022679"/>
    </source>
</evidence>
<dbReference type="InterPro" id="IPR036097">
    <property type="entry name" value="HisK_dim/P_sf"/>
</dbReference>
<dbReference type="Gene3D" id="1.10.287.130">
    <property type="match status" value="1"/>
</dbReference>
<evidence type="ECO:0000256" key="3">
    <source>
        <dbReference type="ARBA" id="ARBA00022553"/>
    </source>
</evidence>
<dbReference type="Pfam" id="PF00512">
    <property type="entry name" value="HisKA"/>
    <property type="match status" value="1"/>
</dbReference>
<keyword evidence="6" id="KW-0472">Membrane</keyword>
<organism evidence="8 9">
    <name type="scientific">Sphingomonas qilianensis</name>
    <dbReference type="NCBI Taxonomy" id="1736690"/>
    <lineage>
        <taxon>Bacteria</taxon>
        <taxon>Pseudomonadati</taxon>
        <taxon>Pseudomonadota</taxon>
        <taxon>Alphaproteobacteria</taxon>
        <taxon>Sphingomonadales</taxon>
        <taxon>Sphingomonadaceae</taxon>
        <taxon>Sphingomonas</taxon>
    </lineage>
</organism>
<evidence type="ECO:0000259" key="7">
    <source>
        <dbReference type="PROSITE" id="PS50109"/>
    </source>
</evidence>
<keyword evidence="6" id="KW-0812">Transmembrane</keyword>
<dbReference type="Gene3D" id="3.30.565.10">
    <property type="entry name" value="Histidine kinase-like ATPase, C-terminal domain"/>
    <property type="match status" value="1"/>
</dbReference>
<evidence type="ECO:0000313" key="9">
    <source>
        <dbReference type="Proteomes" id="UP001404104"/>
    </source>
</evidence>
<evidence type="ECO:0000313" key="8">
    <source>
        <dbReference type="EMBL" id="MEN2786303.1"/>
    </source>
</evidence>
<dbReference type="InterPro" id="IPR007891">
    <property type="entry name" value="CHASE3"/>
</dbReference>
<dbReference type="Pfam" id="PF05227">
    <property type="entry name" value="CHASE3"/>
    <property type="match status" value="1"/>
</dbReference>
<dbReference type="EMBL" id="JBDIMF010000002">
    <property type="protein sequence ID" value="MEN2786303.1"/>
    <property type="molecule type" value="Genomic_DNA"/>
</dbReference>
<dbReference type="SMART" id="SM00387">
    <property type="entry name" value="HATPase_c"/>
    <property type="match status" value="1"/>
</dbReference>
<feature type="domain" description="Histidine kinase" evidence="7">
    <location>
        <begin position="260"/>
        <end position="496"/>
    </location>
</feature>
<evidence type="ECO:0000256" key="2">
    <source>
        <dbReference type="ARBA" id="ARBA00012438"/>
    </source>
</evidence>
<dbReference type="InterPro" id="IPR050351">
    <property type="entry name" value="BphY/WalK/GraS-like"/>
</dbReference>
<dbReference type="SMART" id="SM00388">
    <property type="entry name" value="HisKA"/>
    <property type="match status" value="1"/>
</dbReference>
<keyword evidence="5" id="KW-0418">Kinase</keyword>
<dbReference type="PANTHER" id="PTHR42878">
    <property type="entry name" value="TWO-COMPONENT HISTIDINE KINASE"/>
    <property type="match status" value="1"/>
</dbReference>
<keyword evidence="6" id="KW-1133">Transmembrane helix</keyword>
<protein>
    <recommendedName>
        <fullName evidence="2">histidine kinase</fullName>
        <ecNumber evidence="2">2.7.13.3</ecNumber>
    </recommendedName>
</protein>
<dbReference type="InterPro" id="IPR036890">
    <property type="entry name" value="HATPase_C_sf"/>
</dbReference>
<reference evidence="8 9" key="1">
    <citation type="submission" date="2024-05" db="EMBL/GenBank/DDBJ databases">
        <authorList>
            <person name="Liu Q."/>
            <person name="Xin Y.-H."/>
        </authorList>
    </citation>
    <scope>NUCLEOTIDE SEQUENCE [LARGE SCALE GENOMIC DNA]</scope>
    <source>
        <strain evidence="8 9">CGMCC 1.15349</strain>
    </source>
</reference>
<evidence type="ECO:0000256" key="5">
    <source>
        <dbReference type="ARBA" id="ARBA00022777"/>
    </source>
</evidence>
<comment type="caution">
    <text evidence="8">The sequence shown here is derived from an EMBL/GenBank/DDBJ whole genome shotgun (WGS) entry which is preliminary data.</text>
</comment>
<dbReference type="SUPFAM" id="SSF47384">
    <property type="entry name" value="Homodimeric domain of signal transducing histidine kinase"/>
    <property type="match status" value="1"/>
</dbReference>
<keyword evidence="4" id="KW-0808">Transferase</keyword>
<dbReference type="CDD" id="cd19410">
    <property type="entry name" value="HK9-like_sensor"/>
    <property type="match status" value="1"/>
</dbReference>
<dbReference type="SUPFAM" id="SSF55874">
    <property type="entry name" value="ATPase domain of HSP90 chaperone/DNA topoisomerase II/histidine kinase"/>
    <property type="match status" value="1"/>
</dbReference>
<dbReference type="InterPro" id="IPR004358">
    <property type="entry name" value="Sig_transdc_His_kin-like_C"/>
</dbReference>
<dbReference type="Pfam" id="PF02518">
    <property type="entry name" value="HATPase_c"/>
    <property type="match status" value="1"/>
</dbReference>
<feature type="transmembrane region" description="Helical" evidence="6">
    <location>
        <begin position="192"/>
        <end position="216"/>
    </location>
</feature>
<sequence>MVPTLVSRFGVRESFARQFLIVCMALGFLALIAAGVGAAWLTSRNQDHTRWVNHTYQVEVAIGEVSVLIERGEASRRGYLLTRQQPYLDTYNDVAAKLPLAFDRLQQLTSDNPVQQAAIDVFKTRLTELKARRDATLALAQAGQPDAAIAEFATESVPRRMMKLRDMAAAMRDREKQLLITRDAEQQDNIRAFYITLALAGLFVVLAALASLATILRYTRDLNASRDALRDFADSLEEQVDARTADLSRANDEIQRFAYIVSHDLRSPLVNVMGFTAELDGAAAAISALIDRAEQDAPQIVSEEARLAAREDLPEAIGFIRTSTQKMDRLINAILKLSREGRRTIAPAPVGMDALVETIGRSLQHLIDDKGATLSIDGKLPDLVTDRLAIEQIFSNLIENAVKYLQPGRPGRIVVRGKRVGPRVTFEIEDNGRGIGPADHTRVFDLFRRAGNQDQPGEGIGLAHVRALAYRLGGVIDVSSELGKGATFRLDLPATLHETEGKP</sequence>
<dbReference type="InterPro" id="IPR005467">
    <property type="entry name" value="His_kinase_dom"/>
</dbReference>
<evidence type="ECO:0000256" key="1">
    <source>
        <dbReference type="ARBA" id="ARBA00000085"/>
    </source>
</evidence>
<dbReference type="PANTHER" id="PTHR42878:SF15">
    <property type="entry name" value="BACTERIOPHYTOCHROME"/>
    <property type="match status" value="1"/>
</dbReference>
<proteinExistence type="predicted"/>
<dbReference type="InterPro" id="IPR003661">
    <property type="entry name" value="HisK_dim/P_dom"/>
</dbReference>
<evidence type="ECO:0000256" key="6">
    <source>
        <dbReference type="SAM" id="Phobius"/>
    </source>
</evidence>
<dbReference type="RefSeq" id="WP_345864097.1">
    <property type="nucleotide sequence ID" value="NZ_JBDIMF010000002.1"/>
</dbReference>
<gene>
    <name evidence="8" type="ORF">ABC969_07715</name>
</gene>
<dbReference type="InterPro" id="IPR003594">
    <property type="entry name" value="HATPase_dom"/>
</dbReference>